<evidence type="ECO:0000256" key="1">
    <source>
        <dbReference type="SAM" id="Phobius"/>
    </source>
</evidence>
<feature type="transmembrane region" description="Helical" evidence="1">
    <location>
        <begin position="7"/>
        <end position="31"/>
    </location>
</feature>
<dbReference type="Proteomes" id="UP001526426">
    <property type="component" value="Unassembled WGS sequence"/>
</dbReference>
<keyword evidence="1" id="KW-0812">Transmembrane</keyword>
<gene>
    <name evidence="2" type="ORF">K4A83_08760</name>
</gene>
<keyword evidence="1" id="KW-1133">Transmembrane helix</keyword>
<organism evidence="2 3">
    <name type="scientific">Spirulina subsalsa FACHB-351</name>
    <dbReference type="NCBI Taxonomy" id="234711"/>
    <lineage>
        <taxon>Bacteria</taxon>
        <taxon>Bacillati</taxon>
        <taxon>Cyanobacteriota</taxon>
        <taxon>Cyanophyceae</taxon>
        <taxon>Spirulinales</taxon>
        <taxon>Spirulinaceae</taxon>
        <taxon>Spirulina</taxon>
    </lineage>
</organism>
<dbReference type="InterPro" id="IPR019664">
    <property type="entry name" value="Uncharacterised_Ycf51"/>
</dbReference>
<dbReference type="RefSeq" id="WP_265264117.1">
    <property type="nucleotide sequence ID" value="NZ_JAIHOM010000034.1"/>
</dbReference>
<keyword evidence="1" id="KW-0472">Membrane</keyword>
<name>A0ABT3L4F4_9CYAN</name>
<dbReference type="EMBL" id="JAIHOM010000034">
    <property type="protein sequence ID" value="MCW6036360.1"/>
    <property type="molecule type" value="Genomic_DNA"/>
</dbReference>
<proteinExistence type="predicted"/>
<dbReference type="Pfam" id="PF10726">
    <property type="entry name" value="DUF2518"/>
    <property type="match status" value="1"/>
</dbReference>
<feature type="transmembrane region" description="Helical" evidence="1">
    <location>
        <begin position="37"/>
        <end position="61"/>
    </location>
</feature>
<sequence length="172" mass="18733">MQLPTDFAIYIQGFAIATGLFFLLTLLAFALKWGFRFRLVGITSFMVVLTIGVFGLSLGLFQRVAIPGAVRYALVFDNAANNVVITIPATITEDQLTATLQQAAIDISPFGRLGGDNSQVSIRARALIHPEPGISVPLYLGQATKRVADREQEAVQVYIFSENLKKIADLTT</sequence>
<evidence type="ECO:0000313" key="3">
    <source>
        <dbReference type="Proteomes" id="UP001526426"/>
    </source>
</evidence>
<accession>A0ABT3L4F4</accession>
<reference evidence="2 3" key="1">
    <citation type="submission" date="2021-08" db="EMBL/GenBank/DDBJ databases">
        <title>Draft genome sequence of Spirulina subsalsa with high tolerance to salinity and hype-accumulation of phycocyanin.</title>
        <authorList>
            <person name="Pei H."/>
            <person name="Jiang L."/>
        </authorList>
    </citation>
    <scope>NUCLEOTIDE SEQUENCE [LARGE SCALE GENOMIC DNA]</scope>
    <source>
        <strain evidence="2 3">FACHB-351</strain>
    </source>
</reference>
<comment type="caution">
    <text evidence="2">The sequence shown here is derived from an EMBL/GenBank/DDBJ whole genome shotgun (WGS) entry which is preliminary data.</text>
</comment>
<keyword evidence="3" id="KW-1185">Reference proteome</keyword>
<evidence type="ECO:0000313" key="2">
    <source>
        <dbReference type="EMBL" id="MCW6036360.1"/>
    </source>
</evidence>
<protein>
    <submittedName>
        <fullName evidence="2">Ycf51 family protein</fullName>
    </submittedName>
</protein>